<dbReference type="Gene3D" id="3.40.50.720">
    <property type="entry name" value="NAD(P)-binding Rossmann-like Domain"/>
    <property type="match status" value="1"/>
</dbReference>
<accession>A0A8J3UA08</accession>
<evidence type="ECO:0000256" key="2">
    <source>
        <dbReference type="ARBA" id="ARBA00023002"/>
    </source>
</evidence>
<organism evidence="5 6">
    <name type="scientific">Planotetraspora phitsanulokensis</name>
    <dbReference type="NCBI Taxonomy" id="575192"/>
    <lineage>
        <taxon>Bacteria</taxon>
        <taxon>Bacillati</taxon>
        <taxon>Actinomycetota</taxon>
        <taxon>Actinomycetes</taxon>
        <taxon>Streptosporangiales</taxon>
        <taxon>Streptosporangiaceae</taxon>
        <taxon>Planotetraspora</taxon>
    </lineage>
</organism>
<dbReference type="PANTHER" id="PTHR44196">
    <property type="entry name" value="DEHYDROGENASE/REDUCTASE SDR FAMILY MEMBER 7B"/>
    <property type="match status" value="1"/>
</dbReference>
<gene>
    <name evidence="5" type="ORF">Pph01_65170</name>
</gene>
<comment type="caution">
    <text evidence="5">The sequence shown here is derived from an EMBL/GenBank/DDBJ whole genome shotgun (WGS) entry which is preliminary data.</text>
</comment>
<dbReference type="SMART" id="SM00822">
    <property type="entry name" value="PKS_KR"/>
    <property type="match status" value="1"/>
</dbReference>
<dbReference type="InterPro" id="IPR036291">
    <property type="entry name" value="NAD(P)-bd_dom_sf"/>
</dbReference>
<dbReference type="GO" id="GO:0016020">
    <property type="term" value="C:membrane"/>
    <property type="evidence" value="ECO:0007669"/>
    <property type="project" value="TreeGrafter"/>
</dbReference>
<keyword evidence="2" id="KW-0560">Oxidoreductase</keyword>
<dbReference type="InterPro" id="IPR002347">
    <property type="entry name" value="SDR_fam"/>
</dbReference>
<evidence type="ECO:0000256" key="3">
    <source>
        <dbReference type="RuleBase" id="RU000363"/>
    </source>
</evidence>
<evidence type="ECO:0000313" key="5">
    <source>
        <dbReference type="EMBL" id="GII41514.1"/>
    </source>
</evidence>
<feature type="domain" description="Ketoreductase" evidence="4">
    <location>
        <begin position="10"/>
        <end position="181"/>
    </location>
</feature>
<dbReference type="AlphaFoldDB" id="A0A8J3UA08"/>
<dbReference type="SUPFAM" id="SSF51735">
    <property type="entry name" value="NAD(P)-binding Rossmann-fold domains"/>
    <property type="match status" value="1"/>
</dbReference>
<evidence type="ECO:0000259" key="4">
    <source>
        <dbReference type="SMART" id="SM00822"/>
    </source>
</evidence>
<keyword evidence="6" id="KW-1185">Reference proteome</keyword>
<name>A0A8J3UA08_9ACTN</name>
<dbReference type="PRINTS" id="PR00080">
    <property type="entry name" value="SDRFAMILY"/>
</dbReference>
<comment type="similarity">
    <text evidence="1 3">Belongs to the short-chain dehydrogenases/reductases (SDR) family.</text>
</comment>
<dbReference type="EMBL" id="BOOP01000034">
    <property type="protein sequence ID" value="GII41514.1"/>
    <property type="molecule type" value="Genomic_DNA"/>
</dbReference>
<proteinExistence type="inferred from homology"/>
<dbReference type="Pfam" id="PF00106">
    <property type="entry name" value="adh_short"/>
    <property type="match status" value="1"/>
</dbReference>
<protein>
    <submittedName>
        <fullName evidence="5">Short-chain dehydrogenase</fullName>
    </submittedName>
</protein>
<dbReference type="Proteomes" id="UP000622547">
    <property type="component" value="Unassembled WGS sequence"/>
</dbReference>
<evidence type="ECO:0000313" key="6">
    <source>
        <dbReference type="Proteomes" id="UP000622547"/>
    </source>
</evidence>
<reference evidence="5 6" key="1">
    <citation type="submission" date="2021-01" db="EMBL/GenBank/DDBJ databases">
        <title>Whole genome shotgun sequence of Planotetraspora phitsanulokensis NBRC 104273.</title>
        <authorList>
            <person name="Komaki H."/>
            <person name="Tamura T."/>
        </authorList>
    </citation>
    <scope>NUCLEOTIDE SEQUENCE [LARGE SCALE GENOMIC DNA]</scope>
    <source>
        <strain evidence="5 6">NBRC 104273</strain>
    </source>
</reference>
<sequence length="252" mass="27140">MQGSTRIEGSVALVTGANRGIGLAITEALLERGSTKVYATARDPKTLEVLHERYGSRLVPLRLDVTDAEQVAEVARQATDVDLLFNNAGAFEPTDLTDEAIVEVARREMEVNYFGALRMLRSFADTLARRRGVIVYVGSAAGLTNVPLQPTYSASKAAQHSLTQASRALLAARGVTVHGVYPGPVDTDMTKDLPPQFEKTPPEDVAKEVLDGVEAGDEDIFPDPFGVDFGERFHSSPKSVERQMAAMVAVPA</sequence>
<dbReference type="RefSeq" id="WP_204076976.1">
    <property type="nucleotide sequence ID" value="NZ_BAABHI010000012.1"/>
</dbReference>
<evidence type="ECO:0000256" key="1">
    <source>
        <dbReference type="ARBA" id="ARBA00006484"/>
    </source>
</evidence>
<dbReference type="PRINTS" id="PR00081">
    <property type="entry name" value="GDHRDH"/>
</dbReference>
<dbReference type="GO" id="GO:0016491">
    <property type="term" value="F:oxidoreductase activity"/>
    <property type="evidence" value="ECO:0007669"/>
    <property type="project" value="UniProtKB-KW"/>
</dbReference>
<dbReference type="NCBIfam" id="NF006118">
    <property type="entry name" value="PRK08264.1-4"/>
    <property type="match status" value="1"/>
</dbReference>
<dbReference type="PANTHER" id="PTHR44196:SF1">
    <property type="entry name" value="DEHYDROGENASE_REDUCTASE SDR FAMILY MEMBER 7B"/>
    <property type="match status" value="1"/>
</dbReference>
<dbReference type="InterPro" id="IPR057326">
    <property type="entry name" value="KR_dom"/>
</dbReference>